<dbReference type="Gene3D" id="3.80.10.10">
    <property type="entry name" value="Ribonuclease Inhibitor"/>
    <property type="match status" value="1"/>
</dbReference>
<dbReference type="AlphaFoldDB" id="A0A7S1IFT3"/>
<dbReference type="EMBL" id="HBGA01060552">
    <property type="protein sequence ID" value="CAD9011337.1"/>
    <property type="molecule type" value="Transcribed_RNA"/>
</dbReference>
<proteinExistence type="predicted"/>
<sequence>MFDLAPLENLKSLHTLTLNLSHNRMGDGGTEGLQCLIKLPSLTNLSLKLRHNELGKADTECMNLLFRAKLHTLFLDLGCNRCPVVMQDITKAHALCNLSLGLSDTGPWPTNSPGPLPALCANSTRLRTLRLEMRRNGLGPEALMPLSMLSSNLQELGLDFSGNPLGPGALSGLTAAISQAHHLKNLALGLRRANLSLGDAESLGRAVQRCRTQGMLRQLSVDFSHNQVSWQTAPFWG</sequence>
<evidence type="ECO:0000313" key="1">
    <source>
        <dbReference type="EMBL" id="CAD9011337.1"/>
    </source>
</evidence>
<dbReference type="InterPro" id="IPR032675">
    <property type="entry name" value="LRR_dom_sf"/>
</dbReference>
<organism evidence="1">
    <name type="scientific">Eutreptiella gymnastica</name>
    <dbReference type="NCBI Taxonomy" id="73025"/>
    <lineage>
        <taxon>Eukaryota</taxon>
        <taxon>Discoba</taxon>
        <taxon>Euglenozoa</taxon>
        <taxon>Euglenida</taxon>
        <taxon>Spirocuta</taxon>
        <taxon>Euglenophyceae</taxon>
        <taxon>Eutreptiales</taxon>
        <taxon>Eutreptiaceae</taxon>
        <taxon>Eutreptiella</taxon>
    </lineage>
</organism>
<gene>
    <name evidence="1" type="ORF">EGYM00392_LOCUS22437</name>
</gene>
<dbReference type="SUPFAM" id="SSF52047">
    <property type="entry name" value="RNI-like"/>
    <property type="match status" value="1"/>
</dbReference>
<protein>
    <submittedName>
        <fullName evidence="1">Uncharacterized protein</fullName>
    </submittedName>
</protein>
<accession>A0A7S1IFT3</accession>
<reference evidence="1" key="1">
    <citation type="submission" date="2021-01" db="EMBL/GenBank/DDBJ databases">
        <authorList>
            <person name="Corre E."/>
            <person name="Pelletier E."/>
            <person name="Niang G."/>
            <person name="Scheremetjew M."/>
            <person name="Finn R."/>
            <person name="Kale V."/>
            <person name="Holt S."/>
            <person name="Cochrane G."/>
            <person name="Meng A."/>
            <person name="Brown T."/>
            <person name="Cohen L."/>
        </authorList>
    </citation>
    <scope>NUCLEOTIDE SEQUENCE</scope>
    <source>
        <strain evidence="1">NIES-381</strain>
    </source>
</reference>
<name>A0A7S1IFT3_9EUGL</name>